<name>A0A0F9U836_9ZZZZ</name>
<comment type="caution">
    <text evidence="12">The sequence shown here is derived from an EMBL/GenBank/DDBJ whole genome shotgun (WGS) entry which is preliminary data.</text>
</comment>
<evidence type="ECO:0000259" key="11">
    <source>
        <dbReference type="PROSITE" id="PS50929"/>
    </source>
</evidence>
<evidence type="ECO:0000256" key="1">
    <source>
        <dbReference type="ARBA" id="ARBA00004651"/>
    </source>
</evidence>
<comment type="subcellular location">
    <subcellularLocation>
        <location evidence="1">Cell membrane</location>
        <topology evidence="1">Multi-pass membrane protein</topology>
    </subcellularLocation>
</comment>
<dbReference type="Gene3D" id="1.20.1560.10">
    <property type="entry name" value="ABC transporter type 1, transmembrane domain"/>
    <property type="match status" value="1"/>
</dbReference>
<dbReference type="InterPro" id="IPR017871">
    <property type="entry name" value="ABC_transporter-like_CS"/>
</dbReference>
<dbReference type="InterPro" id="IPR027417">
    <property type="entry name" value="P-loop_NTPase"/>
</dbReference>
<evidence type="ECO:0000256" key="8">
    <source>
        <dbReference type="ARBA" id="ARBA00023136"/>
    </source>
</evidence>
<dbReference type="InterPro" id="IPR011527">
    <property type="entry name" value="ABC1_TM_dom"/>
</dbReference>
<evidence type="ECO:0000256" key="9">
    <source>
        <dbReference type="SAM" id="Phobius"/>
    </source>
</evidence>
<evidence type="ECO:0000256" key="7">
    <source>
        <dbReference type="ARBA" id="ARBA00022989"/>
    </source>
</evidence>
<evidence type="ECO:0000256" key="4">
    <source>
        <dbReference type="ARBA" id="ARBA00022692"/>
    </source>
</evidence>
<evidence type="ECO:0000256" key="2">
    <source>
        <dbReference type="ARBA" id="ARBA00022448"/>
    </source>
</evidence>
<evidence type="ECO:0000256" key="6">
    <source>
        <dbReference type="ARBA" id="ARBA00022840"/>
    </source>
</evidence>
<dbReference type="GO" id="GO:0005886">
    <property type="term" value="C:plasma membrane"/>
    <property type="evidence" value="ECO:0007669"/>
    <property type="project" value="UniProtKB-SubCell"/>
</dbReference>
<gene>
    <name evidence="12" type="ORF">LCGC14_0238870</name>
</gene>
<dbReference type="PANTHER" id="PTHR43394:SF1">
    <property type="entry name" value="ATP-BINDING CASSETTE SUB-FAMILY B MEMBER 10, MITOCHONDRIAL"/>
    <property type="match status" value="1"/>
</dbReference>
<dbReference type="FunFam" id="3.40.50.300:FF:000221">
    <property type="entry name" value="Multidrug ABC transporter ATP-binding protein"/>
    <property type="match status" value="1"/>
</dbReference>
<evidence type="ECO:0000259" key="10">
    <source>
        <dbReference type="PROSITE" id="PS50893"/>
    </source>
</evidence>
<dbReference type="GO" id="GO:0005524">
    <property type="term" value="F:ATP binding"/>
    <property type="evidence" value="ECO:0007669"/>
    <property type="project" value="UniProtKB-KW"/>
</dbReference>
<feature type="transmembrane region" description="Helical" evidence="9">
    <location>
        <begin position="384"/>
        <end position="404"/>
    </location>
</feature>
<dbReference type="GO" id="GO:0015421">
    <property type="term" value="F:ABC-type oligopeptide transporter activity"/>
    <property type="evidence" value="ECO:0007669"/>
    <property type="project" value="TreeGrafter"/>
</dbReference>
<feature type="domain" description="ABC transmembrane type-1" evidence="11">
    <location>
        <begin position="193"/>
        <end position="439"/>
    </location>
</feature>
<protein>
    <submittedName>
        <fullName evidence="12">Uncharacterized protein</fullName>
    </submittedName>
</protein>
<keyword evidence="6" id="KW-0067">ATP-binding</keyword>
<sequence length="717" mass="79367">MQNFFRSLRYLRPYRTRLAISIGCVIVIAGLWGGGLAMMLPATKALISPEGLHGWAYNAITQNMLGIRLVRRDMPATTGGELQKLSIIIDVVAVDDDGPAAQAGIKQGQWLIGLGEAGEYRLIRGDILADRLASMAGNGVVSLAVFDPNDPDRSDIKLYDVHPAKVGFSTRAFRWMTSVLPKPHNFRDRFKVLLWLFALTLAMTWLRNILRFFQEYLVQTAVFSGIRDLRCQNYGVVLRLPMTFYSSHGTTDTMSRFLADMGELSRGQVTLFGKTMVEPAKALAALGAALLCSWQVTLLALIAGPPAFVLIHQFGKVMKRASKRALESHALLIRSLDETLTGLRVIKAYTMESAERKRFYRVNRRLIKQQRRMARIDSATSPSVEALGITAALAAGGMAGWWVFNDQMDSARFLAMMVCLGAMFDPVRKLAKVATRFQRAEAAATRVFELHDQPQEVRIPNAPDLPPHRESIEFRDVSLRYPSAETDAVADVNLTIHHGETLAIVGPNGCGKTTLVSLLPRLLEPTGGHILIDGQEIATVSLRSLRKQIGLVTQDTILFYATIGENIAYGLRRPDEAAVLAAAKRAYVDEFVRDLPDGYDTMVGEHGATLSGGQRQRIAIARAILRDPAIMIFDEATSQIDANSEHRIHQAMEDFTRGRTTIMIAHRFATIMSADRIVAMDAGRIIDVGSHEELMQRCSLYAHLYRTQFEDTGGPAS</sequence>
<evidence type="ECO:0000256" key="3">
    <source>
        <dbReference type="ARBA" id="ARBA00022475"/>
    </source>
</evidence>
<keyword evidence="3" id="KW-1003">Cell membrane</keyword>
<dbReference type="PROSITE" id="PS00211">
    <property type="entry name" value="ABC_TRANSPORTER_1"/>
    <property type="match status" value="1"/>
</dbReference>
<proteinExistence type="predicted"/>
<dbReference type="AlphaFoldDB" id="A0A0F9U836"/>
<feature type="transmembrane region" description="Helical" evidence="9">
    <location>
        <begin position="282"/>
        <end position="311"/>
    </location>
</feature>
<dbReference type="GO" id="GO:0016887">
    <property type="term" value="F:ATP hydrolysis activity"/>
    <property type="evidence" value="ECO:0007669"/>
    <property type="project" value="InterPro"/>
</dbReference>
<accession>A0A0F9U836</accession>
<feature type="transmembrane region" description="Helical" evidence="9">
    <location>
        <begin position="20"/>
        <end position="40"/>
    </location>
</feature>
<keyword evidence="5" id="KW-0547">Nucleotide-binding</keyword>
<dbReference type="SUPFAM" id="SSF52540">
    <property type="entry name" value="P-loop containing nucleoside triphosphate hydrolases"/>
    <property type="match status" value="1"/>
</dbReference>
<dbReference type="InterPro" id="IPR039421">
    <property type="entry name" value="Type_1_exporter"/>
</dbReference>
<evidence type="ECO:0000313" key="12">
    <source>
        <dbReference type="EMBL" id="KKN89380.1"/>
    </source>
</evidence>
<dbReference type="PROSITE" id="PS50893">
    <property type="entry name" value="ABC_TRANSPORTER_2"/>
    <property type="match status" value="1"/>
</dbReference>
<feature type="domain" description="ABC transporter" evidence="10">
    <location>
        <begin position="472"/>
        <end position="707"/>
    </location>
</feature>
<keyword evidence="7 9" id="KW-1133">Transmembrane helix</keyword>
<organism evidence="12">
    <name type="scientific">marine sediment metagenome</name>
    <dbReference type="NCBI Taxonomy" id="412755"/>
    <lineage>
        <taxon>unclassified sequences</taxon>
        <taxon>metagenomes</taxon>
        <taxon>ecological metagenomes</taxon>
    </lineage>
</organism>
<dbReference type="Pfam" id="PF00005">
    <property type="entry name" value="ABC_tran"/>
    <property type="match status" value="1"/>
</dbReference>
<keyword evidence="4 9" id="KW-0812">Transmembrane</keyword>
<dbReference type="Pfam" id="PF00664">
    <property type="entry name" value="ABC_membrane"/>
    <property type="match status" value="1"/>
</dbReference>
<dbReference type="InterPro" id="IPR036640">
    <property type="entry name" value="ABC1_TM_sf"/>
</dbReference>
<dbReference type="PROSITE" id="PS50929">
    <property type="entry name" value="ABC_TM1F"/>
    <property type="match status" value="1"/>
</dbReference>
<dbReference type="InterPro" id="IPR003593">
    <property type="entry name" value="AAA+_ATPase"/>
</dbReference>
<dbReference type="Gene3D" id="3.40.50.300">
    <property type="entry name" value="P-loop containing nucleotide triphosphate hydrolases"/>
    <property type="match status" value="1"/>
</dbReference>
<dbReference type="PANTHER" id="PTHR43394">
    <property type="entry name" value="ATP-DEPENDENT PERMEASE MDL1, MITOCHONDRIAL"/>
    <property type="match status" value="1"/>
</dbReference>
<dbReference type="SUPFAM" id="SSF90123">
    <property type="entry name" value="ABC transporter transmembrane region"/>
    <property type="match status" value="1"/>
</dbReference>
<dbReference type="SMART" id="SM00382">
    <property type="entry name" value="AAA"/>
    <property type="match status" value="1"/>
</dbReference>
<dbReference type="EMBL" id="LAZR01000119">
    <property type="protein sequence ID" value="KKN89380.1"/>
    <property type="molecule type" value="Genomic_DNA"/>
</dbReference>
<evidence type="ECO:0000256" key="5">
    <source>
        <dbReference type="ARBA" id="ARBA00022741"/>
    </source>
</evidence>
<keyword evidence="8 9" id="KW-0472">Membrane</keyword>
<keyword evidence="2" id="KW-0813">Transport</keyword>
<dbReference type="InterPro" id="IPR003439">
    <property type="entry name" value="ABC_transporter-like_ATP-bd"/>
</dbReference>
<reference evidence="12" key="1">
    <citation type="journal article" date="2015" name="Nature">
        <title>Complex archaea that bridge the gap between prokaryotes and eukaryotes.</title>
        <authorList>
            <person name="Spang A."/>
            <person name="Saw J.H."/>
            <person name="Jorgensen S.L."/>
            <person name="Zaremba-Niedzwiedzka K."/>
            <person name="Martijn J."/>
            <person name="Lind A.E."/>
            <person name="van Eijk R."/>
            <person name="Schleper C."/>
            <person name="Guy L."/>
            <person name="Ettema T.J."/>
        </authorList>
    </citation>
    <scope>NUCLEOTIDE SEQUENCE</scope>
</reference>